<keyword evidence="1 2" id="KW-0175">Coiled coil</keyword>
<evidence type="ECO:0000256" key="1">
    <source>
        <dbReference type="ARBA" id="ARBA00023054"/>
    </source>
</evidence>
<evidence type="ECO:0000259" key="4">
    <source>
        <dbReference type="Pfam" id="PF21771"/>
    </source>
</evidence>
<dbReference type="OrthoDB" id="10262929at2759"/>
<dbReference type="AlphaFoldDB" id="A0A9W7L7E5"/>
<gene>
    <name evidence="5" type="ORF">TrCOL_g9212</name>
</gene>
<feature type="compositionally biased region" description="Low complexity" evidence="3">
    <location>
        <begin position="21"/>
        <end position="31"/>
    </location>
</feature>
<feature type="coiled-coil region" evidence="2">
    <location>
        <begin position="107"/>
        <end position="169"/>
    </location>
</feature>
<dbReference type="Pfam" id="PF21771">
    <property type="entry name" value="CFAP58_CC"/>
    <property type="match status" value="1"/>
</dbReference>
<dbReference type="Proteomes" id="UP001165065">
    <property type="component" value="Unassembled WGS sequence"/>
</dbReference>
<feature type="coiled-coil region" evidence="2">
    <location>
        <begin position="395"/>
        <end position="562"/>
    </location>
</feature>
<protein>
    <recommendedName>
        <fullName evidence="4">Cilia- and flagella-associated protein 58 central coiled coil domain-containing protein</fullName>
    </recommendedName>
</protein>
<accession>A0A9W7L7E5</accession>
<evidence type="ECO:0000313" key="6">
    <source>
        <dbReference type="Proteomes" id="UP001165065"/>
    </source>
</evidence>
<dbReference type="PANTHER" id="PTHR32083:SF34">
    <property type="entry name" value="COILED-COIL DOMAIN-CONTAINING PROTEIN 146"/>
    <property type="match status" value="1"/>
</dbReference>
<evidence type="ECO:0000256" key="2">
    <source>
        <dbReference type="SAM" id="Coils"/>
    </source>
</evidence>
<feature type="coiled-coil region" evidence="2">
    <location>
        <begin position="753"/>
        <end position="780"/>
    </location>
</feature>
<dbReference type="EMBL" id="BRYA01000059">
    <property type="protein sequence ID" value="GMI35754.1"/>
    <property type="molecule type" value="Genomic_DNA"/>
</dbReference>
<sequence>MADESPTDPAKVGEEKKEEAVAAPPVAPSKPVAPVLKVDLDTDPAESVAFTLLEDWAKRVPEDELESYRLLYTRLWEAVKIAFENEKTMLKKARQLNNDVLGEKINMEKARMRQTDEQENVERLEREREVSQTNLDEAEHADTVVKYELQELTNVHNELEDKLLEMKADNERTVGPELLKLREELAQIVAESDATDEACKKDKARQIELAEIYSKLEEDQKRAAVEMSQAKRTLLKAQAEPERIKKQAESVAKAVDNLAAEVMKLDNKILNCEQEISRQKQKKGEAEEVKTNLNHKLELHRDTIEHRQRDVEAVSKNLELEKAKHHQLATNRLELELRRKEMDENIRHKNDSLTLEKKQLDIAKKLFRKKRQITNAAKDLLPGLKAQVHDNETLLSSYQVENRRMEKENKNLEEENDLIMGRLMKQTEVKEDKQKKLDELLEVVGKNEAEIAQWVAEERKQNKLTAVLNAQREIKAREALRAQANEKETREQVKVKELVILDLTKKCNEVNNRLKEFSALYDVVKNERNNYVNHIQASSQALAEMKEKIKILQNEVEILRNESIGKDKVLSKEKAAHQSSQAQRDALRLETNKAQSEYKKRQEIVEQQIVEVDKLNSIINGLERDMLRIKSKYETSVEARNFTGVQLIDRNDELCILYEKANLQEQTMKQGEIAIQQKDEDIRMLKLQLAEITRQIEVTRHKLPDGPELADKIVLLQQELTMERSITKHLCDDLEDPGNADRWRELQGDDPDSEQLLAKIQVLEERLNEKKEKLLEKELVLEEVTTLTGKLRKQAGQGRNETLALAQKVNEYQARIREVTRKMMAVVSELSMYQATAMKLQQEKHLREKEFEQMRENVERGECPNEEAEREWYRLERERIAREEGAEGGRIGGGDGFAPVSATRTTAEPRPNAYIPDEIGIPKPYGALAPFKPQEVGSSMRHIKAPKPQNIQI</sequence>
<reference evidence="6" key="1">
    <citation type="journal article" date="2023" name="Commun. Biol.">
        <title>Genome analysis of Parmales, the sister group of diatoms, reveals the evolutionary specialization of diatoms from phago-mixotrophs to photoautotrophs.</title>
        <authorList>
            <person name="Ban H."/>
            <person name="Sato S."/>
            <person name="Yoshikawa S."/>
            <person name="Yamada K."/>
            <person name="Nakamura Y."/>
            <person name="Ichinomiya M."/>
            <person name="Sato N."/>
            <person name="Blanc-Mathieu R."/>
            <person name="Endo H."/>
            <person name="Kuwata A."/>
            <person name="Ogata H."/>
        </authorList>
    </citation>
    <scope>NUCLEOTIDE SEQUENCE [LARGE SCALE GENOMIC DNA]</scope>
</reference>
<dbReference type="GO" id="GO:0005856">
    <property type="term" value="C:cytoskeleton"/>
    <property type="evidence" value="ECO:0007669"/>
    <property type="project" value="TreeGrafter"/>
</dbReference>
<comment type="caution">
    <text evidence="5">The sequence shown here is derived from an EMBL/GenBank/DDBJ whole genome shotgun (WGS) entry which is preliminary data.</text>
</comment>
<feature type="region of interest" description="Disordered" evidence="3">
    <location>
        <begin position="930"/>
        <end position="953"/>
    </location>
</feature>
<feature type="domain" description="Cilia- and flagella-associated protein 58 central coiled coil" evidence="4">
    <location>
        <begin position="409"/>
        <end position="695"/>
    </location>
</feature>
<feature type="region of interest" description="Disordered" evidence="3">
    <location>
        <begin position="1"/>
        <end position="31"/>
    </location>
</feature>
<evidence type="ECO:0000313" key="5">
    <source>
        <dbReference type="EMBL" id="GMI35754.1"/>
    </source>
</evidence>
<feature type="coiled-coil region" evidence="2">
    <location>
        <begin position="213"/>
        <end position="289"/>
    </location>
</feature>
<dbReference type="PANTHER" id="PTHR32083">
    <property type="entry name" value="CILIA AND FLAGELLA-ASSOCIATED PROTEIN 58-RELATED"/>
    <property type="match status" value="1"/>
</dbReference>
<dbReference type="InterPro" id="IPR049270">
    <property type="entry name" value="CFAP58_CC"/>
</dbReference>
<feature type="coiled-coil region" evidence="2">
    <location>
        <begin position="675"/>
        <end position="702"/>
    </location>
</feature>
<name>A0A9W7L7E5_9STRA</name>
<feature type="compositionally biased region" description="Basic and acidic residues" evidence="3">
    <location>
        <begin position="11"/>
        <end position="20"/>
    </location>
</feature>
<keyword evidence="6" id="KW-1185">Reference proteome</keyword>
<organism evidence="5 6">
    <name type="scientific">Triparma columacea</name>
    <dbReference type="NCBI Taxonomy" id="722753"/>
    <lineage>
        <taxon>Eukaryota</taxon>
        <taxon>Sar</taxon>
        <taxon>Stramenopiles</taxon>
        <taxon>Ochrophyta</taxon>
        <taxon>Bolidophyceae</taxon>
        <taxon>Parmales</taxon>
        <taxon>Triparmaceae</taxon>
        <taxon>Triparma</taxon>
    </lineage>
</organism>
<evidence type="ECO:0000256" key="3">
    <source>
        <dbReference type="SAM" id="MobiDB-lite"/>
    </source>
</evidence>
<proteinExistence type="predicted"/>